<dbReference type="EMBL" id="CAIIUA010000001">
    <property type="protein sequence ID" value="CAC9219914.1"/>
    <property type="molecule type" value="Genomic_DNA"/>
</dbReference>
<protein>
    <submittedName>
        <fullName evidence="1">Uncharacterized protein</fullName>
    </submittedName>
</protein>
<evidence type="ECO:0000313" key="2">
    <source>
        <dbReference type="EMBL" id="CAC9219914.1"/>
    </source>
</evidence>
<gene>
    <name evidence="1" type="ORF">GHA_00151</name>
    <name evidence="2" type="ORF">TML_03521</name>
</gene>
<sequence length="50" mass="5470">MLTILPQGCNNYGYSEFYQPPGLTLSAVGICLYTTRVNPTTCIQLNTALD</sequence>
<evidence type="ECO:0000313" key="1">
    <source>
        <dbReference type="EMBL" id="CAB5523804.1"/>
    </source>
</evidence>
<keyword evidence="4" id="KW-1185">Reference proteome</keyword>
<dbReference type="AlphaFoldDB" id="A0A9N8CN31"/>
<accession>A0A9N8CN31</accession>
<dbReference type="Proteomes" id="UP000834503">
    <property type="component" value="Unassembled WGS sequence"/>
</dbReference>
<dbReference type="Proteomes" id="UP000837205">
    <property type="component" value="Unassembled WGS sequence"/>
</dbReference>
<organism evidence="1 3">
    <name type="scientific">Citrobacter werkmanii</name>
    <dbReference type="NCBI Taxonomy" id="67827"/>
    <lineage>
        <taxon>Bacteria</taxon>
        <taxon>Pseudomonadati</taxon>
        <taxon>Pseudomonadota</taxon>
        <taxon>Gammaproteobacteria</taxon>
        <taxon>Enterobacterales</taxon>
        <taxon>Enterobacteriaceae</taxon>
        <taxon>Citrobacter</taxon>
        <taxon>Citrobacter freundii complex</taxon>
    </lineage>
</organism>
<proteinExistence type="predicted"/>
<name>A0A9N8CN31_9ENTR</name>
<reference evidence="1" key="1">
    <citation type="submission" date="2020-05" db="EMBL/GenBank/DDBJ databases">
        <authorList>
            <person name="Delgado-Blas J."/>
        </authorList>
    </citation>
    <scope>NUCLEOTIDE SEQUENCE</scope>
    <source>
        <strain evidence="1">BB1459</strain>
        <strain evidence="2">BB1480</strain>
    </source>
</reference>
<dbReference type="EMBL" id="CAHPQX010000001">
    <property type="protein sequence ID" value="CAB5523804.1"/>
    <property type="molecule type" value="Genomic_DNA"/>
</dbReference>
<comment type="caution">
    <text evidence="1">The sequence shown here is derived from an EMBL/GenBank/DDBJ whole genome shotgun (WGS) entry which is preliminary data.</text>
</comment>
<evidence type="ECO:0000313" key="3">
    <source>
        <dbReference type="Proteomes" id="UP000834503"/>
    </source>
</evidence>
<evidence type="ECO:0000313" key="4">
    <source>
        <dbReference type="Proteomes" id="UP000837205"/>
    </source>
</evidence>